<dbReference type="GO" id="GO:0008703">
    <property type="term" value="F:5-amino-6-(5-phosphoribosylamino)uracil reductase activity"/>
    <property type="evidence" value="ECO:0007669"/>
    <property type="project" value="InterPro"/>
</dbReference>
<proteinExistence type="predicted"/>
<dbReference type="PANTHER" id="PTHR38011:SF11">
    <property type="entry name" value="2,5-DIAMINO-6-RIBOSYLAMINO-4(3H)-PYRIMIDINONE 5'-PHOSPHATE REDUCTASE"/>
    <property type="match status" value="1"/>
</dbReference>
<sequence length="177" mass="19818">MRKIIYYIATSVDGFISGQDGDVSGFLFEGSGVNQYINDLKSFDTVIMGRKTYEAGYQFGLKPGQAPYPQMNHYIFSSQLVLDNPDEKVSVCKPDIELIKELKKVKGTDIYLCGGGDFAGWLLEAELIDILKIKLNPLLLGNGVRLFGNSSKKYALKALEGKKYDYGLQILTYEIKY</sequence>
<dbReference type="SUPFAM" id="SSF53597">
    <property type="entry name" value="Dihydrofolate reductase-like"/>
    <property type="match status" value="1"/>
</dbReference>
<evidence type="ECO:0000313" key="2">
    <source>
        <dbReference type="EMBL" id="MBK6266205.1"/>
    </source>
</evidence>
<dbReference type="GO" id="GO:0009231">
    <property type="term" value="P:riboflavin biosynthetic process"/>
    <property type="evidence" value="ECO:0007669"/>
    <property type="project" value="InterPro"/>
</dbReference>
<evidence type="ECO:0000313" key="3">
    <source>
        <dbReference type="Proteomes" id="UP000611723"/>
    </source>
</evidence>
<comment type="caution">
    <text evidence="2">The sequence shown here is derived from an EMBL/GenBank/DDBJ whole genome shotgun (WGS) entry which is preliminary data.</text>
</comment>
<name>A0A934X0J9_9BACT</name>
<dbReference type="PANTHER" id="PTHR38011">
    <property type="entry name" value="DIHYDROFOLATE REDUCTASE FAMILY PROTEIN (AFU_ORTHOLOGUE AFUA_8G06820)"/>
    <property type="match status" value="1"/>
</dbReference>
<accession>A0A934X0J9</accession>
<dbReference type="EMBL" id="JAEQBW010000006">
    <property type="protein sequence ID" value="MBK6266205.1"/>
    <property type="molecule type" value="Genomic_DNA"/>
</dbReference>
<dbReference type="AlphaFoldDB" id="A0A934X0J9"/>
<dbReference type="Pfam" id="PF01872">
    <property type="entry name" value="RibD_C"/>
    <property type="match status" value="1"/>
</dbReference>
<gene>
    <name evidence="2" type="ORF">JKA74_14260</name>
</gene>
<evidence type="ECO:0000259" key="1">
    <source>
        <dbReference type="Pfam" id="PF01872"/>
    </source>
</evidence>
<dbReference type="InterPro" id="IPR002734">
    <property type="entry name" value="RibDG_C"/>
</dbReference>
<reference evidence="2" key="1">
    <citation type="submission" date="2021-01" db="EMBL/GenBank/DDBJ databases">
        <title>Marivirga aurantiaca sp. nov., isolated from intertidal surface sediments.</title>
        <authorList>
            <person name="Zhang M."/>
        </authorList>
    </citation>
    <scope>NUCLEOTIDE SEQUENCE</scope>
    <source>
        <strain evidence="2">S37H4</strain>
    </source>
</reference>
<feature type="domain" description="Bacterial bifunctional deaminase-reductase C-terminal" evidence="1">
    <location>
        <begin position="2"/>
        <end position="167"/>
    </location>
</feature>
<keyword evidence="3" id="KW-1185">Reference proteome</keyword>
<dbReference type="Gene3D" id="3.40.430.10">
    <property type="entry name" value="Dihydrofolate Reductase, subunit A"/>
    <property type="match status" value="1"/>
</dbReference>
<dbReference type="InterPro" id="IPR050765">
    <property type="entry name" value="Riboflavin_Biosynth_HTPR"/>
</dbReference>
<organism evidence="2 3">
    <name type="scientific">Marivirga aurantiaca</name>
    <dbReference type="NCBI Taxonomy" id="2802615"/>
    <lineage>
        <taxon>Bacteria</taxon>
        <taxon>Pseudomonadati</taxon>
        <taxon>Bacteroidota</taxon>
        <taxon>Cytophagia</taxon>
        <taxon>Cytophagales</taxon>
        <taxon>Marivirgaceae</taxon>
        <taxon>Marivirga</taxon>
    </lineage>
</organism>
<protein>
    <submittedName>
        <fullName evidence="2">Dihydrofolate reductase</fullName>
    </submittedName>
</protein>
<dbReference type="InterPro" id="IPR024072">
    <property type="entry name" value="DHFR-like_dom_sf"/>
</dbReference>
<dbReference type="Proteomes" id="UP000611723">
    <property type="component" value="Unassembled WGS sequence"/>
</dbReference>
<dbReference type="RefSeq" id="WP_201431882.1">
    <property type="nucleotide sequence ID" value="NZ_JAEQBW010000006.1"/>
</dbReference>